<gene>
    <name evidence="1" type="primary">LOC108053889</name>
</gene>
<dbReference type="RefSeq" id="XP_016992107.2">
    <property type="nucleotide sequence ID" value="XM_017136618.2"/>
</dbReference>
<name>A0A6P4FQV5_DRORH</name>
<reference evidence="1" key="1">
    <citation type="submission" date="2025-08" db="UniProtKB">
        <authorList>
            <consortium name="RefSeq"/>
        </authorList>
    </citation>
    <scope>IDENTIFICATION</scope>
</reference>
<sequence length="82" mass="9407">MYHKAKCRARLVTRITSFGDLIHVTSNLHTHPTMYTTQKMVPRVDGQKLCLERNPLCVNTRSIKIDSKNPLDMEAIANRVDI</sequence>
<dbReference type="OrthoDB" id="7761241at2759"/>
<protein>
    <submittedName>
        <fullName evidence="1">Uncharacterized protein LOC108053889</fullName>
    </submittedName>
</protein>
<dbReference type="GeneID" id="108053889"/>
<dbReference type="RefSeq" id="XP_016992107.1">
    <property type="nucleotide sequence ID" value="XM_017136618.1"/>
</dbReference>
<organism evidence="1">
    <name type="scientific">Drosophila rhopaloa</name>
    <name type="common">Fruit fly</name>
    <dbReference type="NCBI Taxonomy" id="1041015"/>
    <lineage>
        <taxon>Eukaryota</taxon>
        <taxon>Metazoa</taxon>
        <taxon>Ecdysozoa</taxon>
        <taxon>Arthropoda</taxon>
        <taxon>Hexapoda</taxon>
        <taxon>Insecta</taxon>
        <taxon>Pterygota</taxon>
        <taxon>Neoptera</taxon>
        <taxon>Endopterygota</taxon>
        <taxon>Diptera</taxon>
        <taxon>Brachycera</taxon>
        <taxon>Muscomorpha</taxon>
        <taxon>Ephydroidea</taxon>
        <taxon>Drosophilidae</taxon>
        <taxon>Drosophila</taxon>
        <taxon>Sophophora</taxon>
    </lineage>
</organism>
<evidence type="ECO:0000313" key="1">
    <source>
        <dbReference type="RefSeq" id="XP_016992107.1"/>
    </source>
</evidence>
<accession>A0A6P4FQV5</accession>
<dbReference type="AlphaFoldDB" id="A0A6P4FQV5"/>
<proteinExistence type="predicted"/>